<accession>A0A1I1SNC7</accession>
<dbReference type="GO" id="GO:0008168">
    <property type="term" value="F:methyltransferase activity"/>
    <property type="evidence" value="ECO:0007669"/>
    <property type="project" value="UniProtKB-KW"/>
</dbReference>
<keyword evidence="2" id="KW-0489">Methyltransferase</keyword>
<keyword evidence="2" id="KW-0808">Transferase</keyword>
<reference evidence="2 3" key="1">
    <citation type="submission" date="2016-10" db="EMBL/GenBank/DDBJ databases">
        <authorList>
            <person name="de Groot N.N."/>
        </authorList>
    </citation>
    <scope>NUCLEOTIDE SEQUENCE [LARGE SCALE GENOMIC DNA]</scope>
    <source>
        <strain evidence="2 3">HL3</strain>
    </source>
</reference>
<evidence type="ECO:0000313" key="2">
    <source>
        <dbReference type="EMBL" id="SFD47946.1"/>
    </source>
</evidence>
<evidence type="ECO:0000259" key="1">
    <source>
        <dbReference type="Pfam" id="PF13649"/>
    </source>
</evidence>
<feature type="domain" description="Methyltransferase" evidence="1">
    <location>
        <begin position="44"/>
        <end position="141"/>
    </location>
</feature>
<dbReference type="InterPro" id="IPR029063">
    <property type="entry name" value="SAM-dependent_MTases_sf"/>
</dbReference>
<dbReference type="SUPFAM" id="SSF53335">
    <property type="entry name" value="S-adenosyl-L-methionine-dependent methyltransferases"/>
    <property type="match status" value="1"/>
</dbReference>
<dbReference type="RefSeq" id="WP_093428382.1">
    <property type="nucleotide sequence ID" value="NZ_FOMJ01000005.1"/>
</dbReference>
<dbReference type="OrthoDB" id="9805585at2"/>
<proteinExistence type="predicted"/>
<name>A0A1I1SNC7_9GAMM</name>
<dbReference type="STRING" id="1123397.SAMN05660831_01745"/>
<dbReference type="AlphaFoldDB" id="A0A1I1SNC7"/>
<dbReference type="EMBL" id="FOMJ01000005">
    <property type="protein sequence ID" value="SFD47946.1"/>
    <property type="molecule type" value="Genomic_DNA"/>
</dbReference>
<keyword evidence="3" id="KW-1185">Reference proteome</keyword>
<dbReference type="GO" id="GO:0032259">
    <property type="term" value="P:methylation"/>
    <property type="evidence" value="ECO:0007669"/>
    <property type="project" value="UniProtKB-KW"/>
</dbReference>
<protein>
    <submittedName>
        <fullName evidence="2">Phospholipid N-methyltransferase</fullName>
    </submittedName>
</protein>
<dbReference type="Proteomes" id="UP000198611">
    <property type="component" value="Unassembled WGS sequence"/>
</dbReference>
<dbReference type="Pfam" id="PF13649">
    <property type="entry name" value="Methyltransf_25"/>
    <property type="match status" value="1"/>
</dbReference>
<evidence type="ECO:0000313" key="3">
    <source>
        <dbReference type="Proteomes" id="UP000198611"/>
    </source>
</evidence>
<dbReference type="CDD" id="cd02440">
    <property type="entry name" value="AdoMet_MTases"/>
    <property type="match status" value="1"/>
</dbReference>
<gene>
    <name evidence="2" type="ORF">SAMN05660831_01745</name>
</gene>
<sequence length="184" mass="20372">MQSSARFLKKFLDSPATVGSIIPSSRMLVSAMLSPVDWARAETIVELGAGTGVITRAIEGRRRSDSTFLAFESDPQMRAELGRRYPDALLEDDAFHMHAALERRGLENADCVISGLPFANFPRNQQAGLITAIHDALRPGGLFVAFQYTRQLQPYLDSTYGDIARRLVLFNVPPALVYICRKGE</sequence>
<dbReference type="Gene3D" id="3.40.50.150">
    <property type="entry name" value="Vaccinia Virus protein VP39"/>
    <property type="match status" value="1"/>
</dbReference>
<dbReference type="InterPro" id="IPR041698">
    <property type="entry name" value="Methyltransf_25"/>
</dbReference>
<organism evidence="2 3">
    <name type="scientific">Thiohalospira halophila DSM 15071</name>
    <dbReference type="NCBI Taxonomy" id="1123397"/>
    <lineage>
        <taxon>Bacteria</taxon>
        <taxon>Pseudomonadati</taxon>
        <taxon>Pseudomonadota</taxon>
        <taxon>Gammaproteobacteria</taxon>
        <taxon>Thiohalospirales</taxon>
        <taxon>Thiohalospiraceae</taxon>
        <taxon>Thiohalospira</taxon>
    </lineage>
</organism>